<keyword evidence="3" id="KW-1185">Reference proteome</keyword>
<sequence>QGTVRKTRPCRITMAVDVSPSMTSLIDPVIQGIQKINQLLAEGDLISILDFAVDAKTIFPYLAPNKVDWSGLNKRLRNDIRSYGRGSGTALWDAIAYLITTVPRDFKYKEYKPELVIFTDGEDNRSRQYNHDSIQQLLKAPRLGHVHITIIDASRNGNSDLEAICSSIQHCTFTRVEASQEAVQRVFVDVVNQITQRLTLVIQTTG</sequence>
<dbReference type="AlphaFoldDB" id="A0A3N4HTE9"/>
<evidence type="ECO:0000313" key="2">
    <source>
        <dbReference type="EMBL" id="RPA76959.1"/>
    </source>
</evidence>
<gene>
    <name evidence="2" type="ORF">BJ508DRAFT_192736</name>
</gene>
<dbReference type="PROSITE" id="PS50234">
    <property type="entry name" value="VWFA"/>
    <property type="match status" value="1"/>
</dbReference>
<dbReference type="Gene3D" id="3.40.50.410">
    <property type="entry name" value="von Willebrand factor, type A domain"/>
    <property type="match status" value="1"/>
</dbReference>
<evidence type="ECO:0000313" key="3">
    <source>
        <dbReference type="Proteomes" id="UP000275078"/>
    </source>
</evidence>
<feature type="non-terminal residue" evidence="2">
    <location>
        <position position="1"/>
    </location>
</feature>
<organism evidence="2 3">
    <name type="scientific">Ascobolus immersus RN42</name>
    <dbReference type="NCBI Taxonomy" id="1160509"/>
    <lineage>
        <taxon>Eukaryota</taxon>
        <taxon>Fungi</taxon>
        <taxon>Dikarya</taxon>
        <taxon>Ascomycota</taxon>
        <taxon>Pezizomycotina</taxon>
        <taxon>Pezizomycetes</taxon>
        <taxon>Pezizales</taxon>
        <taxon>Ascobolaceae</taxon>
        <taxon>Ascobolus</taxon>
    </lineage>
</organism>
<proteinExistence type="predicted"/>
<protein>
    <recommendedName>
        <fullName evidence="1">VWFA domain-containing protein</fullName>
    </recommendedName>
</protein>
<reference evidence="2 3" key="1">
    <citation type="journal article" date="2018" name="Nat. Ecol. Evol.">
        <title>Pezizomycetes genomes reveal the molecular basis of ectomycorrhizal truffle lifestyle.</title>
        <authorList>
            <person name="Murat C."/>
            <person name="Payen T."/>
            <person name="Noel B."/>
            <person name="Kuo A."/>
            <person name="Morin E."/>
            <person name="Chen J."/>
            <person name="Kohler A."/>
            <person name="Krizsan K."/>
            <person name="Balestrini R."/>
            <person name="Da Silva C."/>
            <person name="Montanini B."/>
            <person name="Hainaut M."/>
            <person name="Levati E."/>
            <person name="Barry K.W."/>
            <person name="Belfiori B."/>
            <person name="Cichocki N."/>
            <person name="Clum A."/>
            <person name="Dockter R.B."/>
            <person name="Fauchery L."/>
            <person name="Guy J."/>
            <person name="Iotti M."/>
            <person name="Le Tacon F."/>
            <person name="Lindquist E.A."/>
            <person name="Lipzen A."/>
            <person name="Malagnac F."/>
            <person name="Mello A."/>
            <person name="Molinier V."/>
            <person name="Miyauchi S."/>
            <person name="Poulain J."/>
            <person name="Riccioni C."/>
            <person name="Rubini A."/>
            <person name="Sitrit Y."/>
            <person name="Splivallo R."/>
            <person name="Traeger S."/>
            <person name="Wang M."/>
            <person name="Zifcakova L."/>
            <person name="Wipf D."/>
            <person name="Zambonelli A."/>
            <person name="Paolocci F."/>
            <person name="Nowrousian M."/>
            <person name="Ottonello S."/>
            <person name="Baldrian P."/>
            <person name="Spatafora J.W."/>
            <person name="Henrissat B."/>
            <person name="Nagy L.G."/>
            <person name="Aury J.M."/>
            <person name="Wincker P."/>
            <person name="Grigoriev I.V."/>
            <person name="Bonfante P."/>
            <person name="Martin F.M."/>
        </authorList>
    </citation>
    <scope>NUCLEOTIDE SEQUENCE [LARGE SCALE GENOMIC DNA]</scope>
    <source>
        <strain evidence="2 3">RN42</strain>
    </source>
</reference>
<dbReference type="SUPFAM" id="SSF53300">
    <property type="entry name" value="vWA-like"/>
    <property type="match status" value="1"/>
</dbReference>
<accession>A0A3N4HTE9</accession>
<dbReference type="InterPro" id="IPR036465">
    <property type="entry name" value="vWFA_dom_sf"/>
</dbReference>
<dbReference type="Pfam" id="PF00092">
    <property type="entry name" value="VWA"/>
    <property type="match status" value="1"/>
</dbReference>
<feature type="domain" description="VWFA" evidence="1">
    <location>
        <begin position="11"/>
        <end position="191"/>
    </location>
</feature>
<name>A0A3N4HTE9_ASCIM</name>
<dbReference type="STRING" id="1160509.A0A3N4HTE9"/>
<dbReference type="OrthoDB" id="5353533at2759"/>
<evidence type="ECO:0000259" key="1">
    <source>
        <dbReference type="PROSITE" id="PS50234"/>
    </source>
</evidence>
<dbReference type="SMART" id="SM00327">
    <property type="entry name" value="VWA"/>
    <property type="match status" value="1"/>
</dbReference>
<dbReference type="Proteomes" id="UP000275078">
    <property type="component" value="Unassembled WGS sequence"/>
</dbReference>
<dbReference type="CDD" id="cd00198">
    <property type="entry name" value="vWFA"/>
    <property type="match status" value="1"/>
</dbReference>
<feature type="non-terminal residue" evidence="2">
    <location>
        <position position="206"/>
    </location>
</feature>
<dbReference type="EMBL" id="ML119734">
    <property type="protein sequence ID" value="RPA76959.1"/>
    <property type="molecule type" value="Genomic_DNA"/>
</dbReference>
<dbReference type="InterPro" id="IPR002035">
    <property type="entry name" value="VWF_A"/>
</dbReference>